<name>A0A0E9XYA0_ANGAN</name>
<proteinExistence type="predicted"/>
<evidence type="ECO:0000313" key="2">
    <source>
        <dbReference type="EMBL" id="JAI07713.1"/>
    </source>
</evidence>
<keyword evidence="1" id="KW-0812">Transmembrane</keyword>
<sequence length="59" mass="7090">MEMRCFMQTLKTKRSLSPYLILLRNLSHQPGMQVLWLVMGSALITWTWLFKLKITHLRK</sequence>
<reference evidence="2" key="2">
    <citation type="journal article" date="2015" name="Fish Shellfish Immunol.">
        <title>Early steps in the European eel (Anguilla anguilla)-Vibrio vulnificus interaction in the gills: Role of the RtxA13 toxin.</title>
        <authorList>
            <person name="Callol A."/>
            <person name="Pajuelo D."/>
            <person name="Ebbesson L."/>
            <person name="Teles M."/>
            <person name="MacKenzie S."/>
            <person name="Amaro C."/>
        </authorList>
    </citation>
    <scope>NUCLEOTIDE SEQUENCE</scope>
</reference>
<dbReference type="EMBL" id="GBXM01000865">
    <property type="protein sequence ID" value="JAI07713.1"/>
    <property type="molecule type" value="Transcribed_RNA"/>
</dbReference>
<protein>
    <submittedName>
        <fullName evidence="2">Uncharacterized protein</fullName>
    </submittedName>
</protein>
<evidence type="ECO:0000256" key="1">
    <source>
        <dbReference type="SAM" id="Phobius"/>
    </source>
</evidence>
<keyword evidence="1" id="KW-0472">Membrane</keyword>
<feature type="transmembrane region" description="Helical" evidence="1">
    <location>
        <begin position="33"/>
        <end position="50"/>
    </location>
</feature>
<reference evidence="2" key="1">
    <citation type="submission" date="2014-11" db="EMBL/GenBank/DDBJ databases">
        <authorList>
            <person name="Amaro Gonzalez C."/>
        </authorList>
    </citation>
    <scope>NUCLEOTIDE SEQUENCE</scope>
</reference>
<organism evidence="2">
    <name type="scientific">Anguilla anguilla</name>
    <name type="common">European freshwater eel</name>
    <name type="synonym">Muraena anguilla</name>
    <dbReference type="NCBI Taxonomy" id="7936"/>
    <lineage>
        <taxon>Eukaryota</taxon>
        <taxon>Metazoa</taxon>
        <taxon>Chordata</taxon>
        <taxon>Craniata</taxon>
        <taxon>Vertebrata</taxon>
        <taxon>Euteleostomi</taxon>
        <taxon>Actinopterygii</taxon>
        <taxon>Neopterygii</taxon>
        <taxon>Teleostei</taxon>
        <taxon>Anguilliformes</taxon>
        <taxon>Anguillidae</taxon>
        <taxon>Anguilla</taxon>
    </lineage>
</organism>
<dbReference type="AlphaFoldDB" id="A0A0E9XYA0"/>
<accession>A0A0E9XYA0</accession>
<keyword evidence="1" id="KW-1133">Transmembrane helix</keyword>